<gene>
    <name evidence="2" type="ORF">GDO78_001000</name>
</gene>
<name>A0A8J6KGA0_ELECQ</name>
<accession>A0A8J6KGA0</accession>
<dbReference type="EMBL" id="WNTK01000001">
    <property type="protein sequence ID" value="KAG9492798.1"/>
    <property type="molecule type" value="Genomic_DNA"/>
</dbReference>
<proteinExistence type="predicted"/>
<organism evidence="2 3">
    <name type="scientific">Eleutherodactylus coqui</name>
    <name type="common">Puerto Rican coqui</name>
    <dbReference type="NCBI Taxonomy" id="57060"/>
    <lineage>
        <taxon>Eukaryota</taxon>
        <taxon>Metazoa</taxon>
        <taxon>Chordata</taxon>
        <taxon>Craniata</taxon>
        <taxon>Vertebrata</taxon>
        <taxon>Euteleostomi</taxon>
        <taxon>Amphibia</taxon>
        <taxon>Batrachia</taxon>
        <taxon>Anura</taxon>
        <taxon>Neobatrachia</taxon>
        <taxon>Hyloidea</taxon>
        <taxon>Eleutherodactylidae</taxon>
        <taxon>Eleutherodactylinae</taxon>
        <taxon>Eleutherodactylus</taxon>
        <taxon>Eleutherodactylus</taxon>
    </lineage>
</organism>
<evidence type="ECO:0000256" key="1">
    <source>
        <dbReference type="SAM" id="MobiDB-lite"/>
    </source>
</evidence>
<comment type="caution">
    <text evidence="2">The sequence shown here is derived from an EMBL/GenBank/DDBJ whole genome shotgun (WGS) entry which is preliminary data.</text>
</comment>
<feature type="region of interest" description="Disordered" evidence="1">
    <location>
        <begin position="59"/>
        <end position="82"/>
    </location>
</feature>
<dbReference type="AlphaFoldDB" id="A0A8J6KGA0"/>
<dbReference type="Proteomes" id="UP000770717">
    <property type="component" value="Unassembled WGS sequence"/>
</dbReference>
<protein>
    <submittedName>
        <fullName evidence="2">Uncharacterized protein</fullName>
    </submittedName>
</protein>
<sequence length="82" mass="9060">MWYTTTSQSQQAMYLTGDWLVVVYKACLDWSAACLPSPPCLQDYYLPYCSAAMKPNTGPNTLQRRGSPGAPWVPPLLSSSNL</sequence>
<evidence type="ECO:0000313" key="3">
    <source>
        <dbReference type="Proteomes" id="UP000770717"/>
    </source>
</evidence>
<keyword evidence="3" id="KW-1185">Reference proteome</keyword>
<evidence type="ECO:0000313" key="2">
    <source>
        <dbReference type="EMBL" id="KAG9492798.1"/>
    </source>
</evidence>
<reference evidence="2" key="1">
    <citation type="thesis" date="2020" institute="ProQuest LLC" country="789 East Eisenhower Parkway, Ann Arbor, MI, USA">
        <title>Comparative Genomics and Chromosome Evolution.</title>
        <authorList>
            <person name="Mudd A.B."/>
        </authorList>
    </citation>
    <scope>NUCLEOTIDE SEQUENCE</scope>
    <source>
        <strain evidence="2">HN-11 Male</strain>
        <tissue evidence="2">Kidney and liver</tissue>
    </source>
</reference>